<dbReference type="AlphaFoldDB" id="A0A6J6DCZ2"/>
<dbReference type="PANTHER" id="PTHR21089">
    <property type="entry name" value="SHIKIMATE DEHYDROGENASE"/>
    <property type="match status" value="1"/>
</dbReference>
<dbReference type="InterPro" id="IPR022893">
    <property type="entry name" value="Shikimate_DH_fam"/>
</dbReference>
<dbReference type="GO" id="GO:0009423">
    <property type="term" value="P:chorismate biosynthetic process"/>
    <property type="evidence" value="ECO:0007669"/>
    <property type="project" value="TreeGrafter"/>
</dbReference>
<evidence type="ECO:0000259" key="1">
    <source>
        <dbReference type="Pfam" id="PF08501"/>
    </source>
</evidence>
<feature type="domain" description="Shikimate dehydrogenase substrate binding N-terminal" evidence="1">
    <location>
        <begin position="6"/>
        <end position="86"/>
    </location>
</feature>
<dbReference type="SUPFAM" id="SSF51735">
    <property type="entry name" value="NAD(P)-binding Rossmann-fold domains"/>
    <property type="match status" value="1"/>
</dbReference>
<proteinExistence type="predicted"/>
<dbReference type="SUPFAM" id="SSF53223">
    <property type="entry name" value="Aminoacid dehydrogenase-like, N-terminal domain"/>
    <property type="match status" value="1"/>
</dbReference>
<gene>
    <name evidence="2" type="ORF">UFOPK1689_00082</name>
</gene>
<dbReference type="InterPro" id="IPR036291">
    <property type="entry name" value="NAD(P)-bd_dom_sf"/>
</dbReference>
<dbReference type="GO" id="GO:0005829">
    <property type="term" value="C:cytosol"/>
    <property type="evidence" value="ECO:0007669"/>
    <property type="project" value="TreeGrafter"/>
</dbReference>
<dbReference type="GO" id="GO:0019632">
    <property type="term" value="P:shikimate metabolic process"/>
    <property type="evidence" value="ECO:0007669"/>
    <property type="project" value="TreeGrafter"/>
</dbReference>
<accession>A0A6J6DCZ2</accession>
<dbReference type="CDD" id="cd01065">
    <property type="entry name" value="NAD_bind_Shikimate_DH"/>
    <property type="match status" value="1"/>
</dbReference>
<dbReference type="Pfam" id="PF08501">
    <property type="entry name" value="Shikimate_dh_N"/>
    <property type="match status" value="1"/>
</dbReference>
<dbReference type="Gene3D" id="3.40.50.720">
    <property type="entry name" value="NAD(P)-binding Rossmann-like Domain"/>
    <property type="match status" value="1"/>
</dbReference>
<reference evidence="2" key="1">
    <citation type="submission" date="2020-05" db="EMBL/GenBank/DDBJ databases">
        <authorList>
            <person name="Chiriac C."/>
            <person name="Salcher M."/>
            <person name="Ghai R."/>
            <person name="Kavagutti S V."/>
        </authorList>
    </citation>
    <scope>NUCLEOTIDE SEQUENCE</scope>
</reference>
<evidence type="ECO:0000313" key="2">
    <source>
        <dbReference type="EMBL" id="CAB4561811.1"/>
    </source>
</evidence>
<dbReference type="EMBL" id="CAEZTN010000001">
    <property type="protein sequence ID" value="CAB4561811.1"/>
    <property type="molecule type" value="Genomic_DNA"/>
</dbReference>
<protein>
    <submittedName>
        <fullName evidence="2">Unannotated protein</fullName>
    </submittedName>
</protein>
<dbReference type="InterPro" id="IPR013708">
    <property type="entry name" value="Shikimate_DH-bd_N"/>
</dbReference>
<dbReference type="PANTHER" id="PTHR21089:SF1">
    <property type="entry name" value="BIFUNCTIONAL 3-DEHYDROQUINATE DEHYDRATASE_SHIKIMATE DEHYDROGENASE, CHLOROPLASTIC"/>
    <property type="match status" value="1"/>
</dbReference>
<dbReference type="Gene3D" id="3.40.50.10860">
    <property type="entry name" value="Leucine Dehydrogenase, chain A, domain 1"/>
    <property type="match status" value="1"/>
</dbReference>
<dbReference type="GO" id="GO:0004764">
    <property type="term" value="F:shikimate 3-dehydrogenase (NADP+) activity"/>
    <property type="evidence" value="ECO:0007669"/>
    <property type="project" value="InterPro"/>
</dbReference>
<organism evidence="2">
    <name type="scientific">freshwater metagenome</name>
    <dbReference type="NCBI Taxonomy" id="449393"/>
    <lineage>
        <taxon>unclassified sequences</taxon>
        <taxon>metagenomes</taxon>
        <taxon>ecological metagenomes</taxon>
    </lineage>
</organism>
<dbReference type="GO" id="GO:0050661">
    <property type="term" value="F:NADP binding"/>
    <property type="evidence" value="ECO:0007669"/>
    <property type="project" value="TreeGrafter"/>
</dbReference>
<dbReference type="InterPro" id="IPR046346">
    <property type="entry name" value="Aminoacid_DH-like_N_sf"/>
</dbReference>
<sequence length="276" mass="30259">MIKAAVLGSPISHSLSPQLHKIAYEILGVQAEYSRFDVKSGGLPDFLVEHPELDALSLTMPLKEEALFIADSVSQISLQIQSGNTLSKKDGMWNLTSTDVEGFIQALKVNNFISDGTALIIGSGATARACVAALATDVRIQKGKIHVIHRNPDREKQMRAAAPFIDLEFHVWDSFPIINDTSLVVNTTPAGIADVFCDFVDKPRGLYFEALYNPWPTLLFDRWGSQGGGRIDGIDLLVHQAISQVEIFTGISVDRKTLSSHMRKKALELLDQSTGK</sequence>
<name>A0A6J6DCZ2_9ZZZZ</name>